<dbReference type="InterPro" id="IPR024079">
    <property type="entry name" value="MetalloPept_cat_dom_sf"/>
</dbReference>
<name>A0A380CTF9_SPHSI</name>
<sequence>MKNYVFMFFIVLLFSCNKNNELATEINSDSKYIEKLKNLGFDLSEGFYQDKNGYTVEYDIFLSKEDIDYFTDQKDLKQFRGIELNKLASINPTKLDVKKISQYRTTEMVNYISVGGLRSISIYLDPSLNNVIGNQLNVAIQRYNDLELALIFERTQNPANANIKILSVYDNSDDAYLMKAGFPKNGSPFNQILVNTYFYNSYTTRNDVPSTLAHEIGHCIGLRHTDYMNRVFSCGVKPGKNPNEGSGSSGAVHITGTPNTAENNSYMLACISGSDRPFTSNDIIALKTLYNRERPYIREDRQEEELFYDSYSGSFDRRVTSTFSLFKDKAMTQPYTKPYEILLMVGYTYYETYNKTRYNPVSRKESFILQPGTNSVSITKEWMEDREFGDLVFGRETVYYSLVDFYGYQRP</sequence>
<evidence type="ECO:0000313" key="1">
    <source>
        <dbReference type="EMBL" id="SUJ27474.1"/>
    </source>
</evidence>
<dbReference type="SUPFAM" id="SSF55486">
    <property type="entry name" value="Metalloproteases ('zincins'), catalytic domain"/>
    <property type="match status" value="1"/>
</dbReference>
<dbReference type="InterPro" id="IPR024653">
    <property type="entry name" value="Peptidase_M10/M27/M57"/>
</dbReference>
<evidence type="ECO:0000313" key="2">
    <source>
        <dbReference type="Proteomes" id="UP000254893"/>
    </source>
</evidence>
<dbReference type="Pfam" id="PF12388">
    <property type="entry name" value="Peptidase_M57"/>
    <property type="match status" value="1"/>
</dbReference>
<dbReference type="Gene3D" id="3.40.390.10">
    <property type="entry name" value="Collagenase (Catalytic Domain)"/>
    <property type="match status" value="1"/>
</dbReference>
<proteinExistence type="predicted"/>
<gene>
    <name evidence="1" type="ORF">NCTC11388_04190</name>
</gene>
<dbReference type="RefSeq" id="WP_115171497.1">
    <property type="nucleotide sequence ID" value="NZ_UGYW01000002.1"/>
</dbReference>
<dbReference type="GO" id="GO:0008237">
    <property type="term" value="F:metallopeptidase activity"/>
    <property type="evidence" value="ECO:0007669"/>
    <property type="project" value="InterPro"/>
</dbReference>
<reference evidence="1 2" key="1">
    <citation type="submission" date="2018-06" db="EMBL/GenBank/DDBJ databases">
        <authorList>
            <consortium name="Pathogen Informatics"/>
            <person name="Doyle S."/>
        </authorList>
    </citation>
    <scope>NUCLEOTIDE SEQUENCE [LARGE SCALE GENOMIC DNA]</scope>
    <source>
        <strain evidence="1 2">NCTC11388</strain>
    </source>
</reference>
<accession>A0A380CTF9</accession>
<dbReference type="Proteomes" id="UP000254893">
    <property type="component" value="Unassembled WGS sequence"/>
</dbReference>
<dbReference type="PROSITE" id="PS51257">
    <property type="entry name" value="PROKAR_LIPOPROTEIN"/>
    <property type="match status" value="1"/>
</dbReference>
<organism evidence="1 2">
    <name type="scientific">Sphingobacterium spiritivorum</name>
    <name type="common">Flavobacterium spiritivorum</name>
    <dbReference type="NCBI Taxonomy" id="258"/>
    <lineage>
        <taxon>Bacteria</taxon>
        <taxon>Pseudomonadati</taxon>
        <taxon>Bacteroidota</taxon>
        <taxon>Sphingobacteriia</taxon>
        <taxon>Sphingobacteriales</taxon>
        <taxon>Sphingobacteriaceae</taxon>
        <taxon>Sphingobacterium</taxon>
    </lineage>
</organism>
<protein>
    <submittedName>
        <fullName evidence="1">Dual-action HEIGH metallo-peptidase</fullName>
    </submittedName>
</protein>
<dbReference type="AlphaFoldDB" id="A0A380CTF9"/>
<dbReference type="EMBL" id="UGYW01000002">
    <property type="protein sequence ID" value="SUJ27474.1"/>
    <property type="molecule type" value="Genomic_DNA"/>
</dbReference>